<keyword evidence="1" id="KW-0812">Transmembrane</keyword>
<keyword evidence="1" id="KW-0472">Membrane</keyword>
<name>I3S597_MEDTR</name>
<accession>I3S597</accession>
<reference evidence="2" key="1">
    <citation type="submission" date="2012-05" db="EMBL/GenBank/DDBJ databases">
        <authorList>
            <person name="Krishnakumar V."/>
            <person name="Cheung F."/>
            <person name="Xiao Y."/>
            <person name="Chan A."/>
            <person name="Moskal W.A."/>
            <person name="Town C.D."/>
        </authorList>
    </citation>
    <scope>NUCLEOTIDE SEQUENCE</scope>
</reference>
<keyword evidence="1" id="KW-1133">Transmembrane helix</keyword>
<proteinExistence type="evidence at transcript level"/>
<evidence type="ECO:0000313" key="2">
    <source>
        <dbReference type="EMBL" id="AFK35439.1"/>
    </source>
</evidence>
<feature type="transmembrane region" description="Helical" evidence="1">
    <location>
        <begin position="36"/>
        <end position="52"/>
    </location>
</feature>
<dbReference type="EMBL" id="BT135644">
    <property type="protein sequence ID" value="AFK35439.1"/>
    <property type="molecule type" value="mRNA"/>
</dbReference>
<dbReference type="AlphaFoldDB" id="I3S597"/>
<organism evidence="2">
    <name type="scientific">Medicago truncatula</name>
    <name type="common">Barrel medic</name>
    <name type="synonym">Medicago tribuloides</name>
    <dbReference type="NCBI Taxonomy" id="3880"/>
    <lineage>
        <taxon>Eukaryota</taxon>
        <taxon>Viridiplantae</taxon>
        <taxon>Streptophyta</taxon>
        <taxon>Embryophyta</taxon>
        <taxon>Tracheophyta</taxon>
        <taxon>Spermatophyta</taxon>
        <taxon>Magnoliopsida</taxon>
        <taxon>eudicotyledons</taxon>
        <taxon>Gunneridae</taxon>
        <taxon>Pentapetalae</taxon>
        <taxon>rosids</taxon>
        <taxon>fabids</taxon>
        <taxon>Fabales</taxon>
        <taxon>Fabaceae</taxon>
        <taxon>Papilionoideae</taxon>
        <taxon>50 kb inversion clade</taxon>
        <taxon>NPAAA clade</taxon>
        <taxon>Hologalegina</taxon>
        <taxon>IRL clade</taxon>
        <taxon>Trifolieae</taxon>
        <taxon>Medicago</taxon>
    </lineage>
</organism>
<protein>
    <recommendedName>
        <fullName evidence="3">Transmembrane protein</fullName>
    </recommendedName>
</protein>
<evidence type="ECO:0008006" key="3">
    <source>
        <dbReference type="Google" id="ProtNLM"/>
    </source>
</evidence>
<evidence type="ECO:0000256" key="1">
    <source>
        <dbReference type="SAM" id="Phobius"/>
    </source>
</evidence>
<sequence length="106" mass="12178">MNLMVSLKGYYQTPPCHSSAVSAPPHGLSSDSFSCWLHQLFLFILLIMLCLCPHKSFPATLVILNLPRRLWGTPGFKSLLMVSCWVWEVQLRHYVDKHMEQKNMAC</sequence>